<evidence type="ECO:0000313" key="4">
    <source>
        <dbReference type="EMBL" id="CAF1611578.1"/>
    </source>
</evidence>
<dbReference type="EMBL" id="CAJNOK010053285">
    <property type="protein sequence ID" value="CAF1611578.1"/>
    <property type="molecule type" value="Genomic_DNA"/>
</dbReference>
<dbReference type="PANTHER" id="PTHR33194">
    <property type="entry name" value="ZINC KNUCKLE DOMAINCONTAINING PROTEIN"/>
    <property type="match status" value="1"/>
</dbReference>
<dbReference type="GO" id="GO:0016798">
    <property type="term" value="F:hydrolase activity, acting on glycosyl bonds"/>
    <property type="evidence" value="ECO:0007669"/>
    <property type="project" value="UniProtKB-KW"/>
</dbReference>
<feature type="non-terminal residue" evidence="4">
    <location>
        <position position="163"/>
    </location>
</feature>
<dbReference type="Proteomes" id="UP000677228">
    <property type="component" value="Unassembled WGS sequence"/>
</dbReference>
<proteinExistence type="predicted"/>
<dbReference type="Proteomes" id="UP000682733">
    <property type="component" value="Unassembled WGS sequence"/>
</dbReference>
<protein>
    <recommendedName>
        <fullName evidence="3">Glycosyl hydrolase family 32 N-terminal domain-containing protein</fullName>
    </recommendedName>
</protein>
<evidence type="ECO:0000256" key="1">
    <source>
        <dbReference type="ARBA" id="ARBA00022801"/>
    </source>
</evidence>
<gene>
    <name evidence="4" type="ORF">OVA965_LOCUS42673</name>
    <name evidence="5" type="ORF">TMI583_LOCUS44653</name>
</gene>
<evidence type="ECO:0000313" key="6">
    <source>
        <dbReference type="Proteomes" id="UP000677228"/>
    </source>
</evidence>
<dbReference type="PANTHER" id="PTHR33194:SF4">
    <property type="entry name" value="CCHC-TYPE DOMAIN-CONTAINING PROTEIN"/>
    <property type="match status" value="1"/>
</dbReference>
<evidence type="ECO:0000313" key="5">
    <source>
        <dbReference type="EMBL" id="CAF4425311.1"/>
    </source>
</evidence>
<comment type="caution">
    <text evidence="4">The sequence shown here is derived from an EMBL/GenBank/DDBJ whole genome shotgun (WGS) entry which is preliminary data.</text>
</comment>
<sequence length="163" mass="19348">MVHTRNTTDQQAQANYQAYQQTLVAHRERKRHQKEAEEMTTNLTNQILLKGIQPAEQFTGRDDQDPIAWVQGINELFVATGVKKEDRRKLLPMYFSDDVKKWYRNSEHEEDYDAFTLELIRSFTSSTQRLNISSKLINRRQGVNESVQSYYYDILQLCKRFNH</sequence>
<keyword evidence="1" id="KW-0378">Hydrolase</keyword>
<keyword evidence="2" id="KW-0326">Glycosidase</keyword>
<dbReference type="InterPro" id="IPR013148">
    <property type="entry name" value="Glyco_hydro_32_N"/>
</dbReference>
<reference evidence="4" key="1">
    <citation type="submission" date="2021-02" db="EMBL/GenBank/DDBJ databases">
        <authorList>
            <person name="Nowell W R."/>
        </authorList>
    </citation>
    <scope>NUCLEOTIDE SEQUENCE</scope>
</reference>
<organism evidence="4 6">
    <name type="scientific">Didymodactylos carnosus</name>
    <dbReference type="NCBI Taxonomy" id="1234261"/>
    <lineage>
        <taxon>Eukaryota</taxon>
        <taxon>Metazoa</taxon>
        <taxon>Spiralia</taxon>
        <taxon>Gnathifera</taxon>
        <taxon>Rotifera</taxon>
        <taxon>Eurotatoria</taxon>
        <taxon>Bdelloidea</taxon>
        <taxon>Philodinida</taxon>
        <taxon>Philodinidae</taxon>
        <taxon>Didymodactylos</taxon>
    </lineage>
</organism>
<evidence type="ECO:0000256" key="2">
    <source>
        <dbReference type="ARBA" id="ARBA00023295"/>
    </source>
</evidence>
<evidence type="ECO:0000259" key="3">
    <source>
        <dbReference type="Pfam" id="PF00251"/>
    </source>
</evidence>
<dbReference type="AlphaFoldDB" id="A0A8S2G631"/>
<accession>A0A8S2G631</accession>
<dbReference type="Pfam" id="PF00251">
    <property type="entry name" value="Glyco_hydro_32N"/>
    <property type="match status" value="1"/>
</dbReference>
<name>A0A8S2G631_9BILA</name>
<feature type="domain" description="Glycosyl hydrolase family 32 N-terminal" evidence="3">
    <location>
        <begin position="3"/>
        <end position="147"/>
    </location>
</feature>
<dbReference type="EMBL" id="CAJOBA010077557">
    <property type="protein sequence ID" value="CAF4425311.1"/>
    <property type="molecule type" value="Genomic_DNA"/>
</dbReference>